<proteinExistence type="predicted"/>
<accession>A0AAN7QM85</accession>
<evidence type="ECO:0000256" key="1">
    <source>
        <dbReference type="SAM" id="MobiDB-lite"/>
    </source>
</evidence>
<dbReference type="Proteomes" id="UP001346149">
    <property type="component" value="Unassembled WGS sequence"/>
</dbReference>
<name>A0AAN7QM85_TRANT</name>
<comment type="caution">
    <text evidence="2">The sequence shown here is derived from an EMBL/GenBank/DDBJ whole genome shotgun (WGS) entry which is preliminary data.</text>
</comment>
<evidence type="ECO:0000313" key="2">
    <source>
        <dbReference type="EMBL" id="KAK4769310.1"/>
    </source>
</evidence>
<gene>
    <name evidence="2" type="ORF">SAY86_027460</name>
</gene>
<protein>
    <submittedName>
        <fullName evidence="2">Uncharacterized protein</fullName>
    </submittedName>
</protein>
<keyword evidence="3" id="KW-1185">Reference proteome</keyword>
<reference evidence="2 3" key="1">
    <citation type="journal article" date="2023" name="Hortic Res">
        <title>Pangenome of water caltrop reveals structural variations and asymmetric subgenome divergence after allopolyploidization.</title>
        <authorList>
            <person name="Zhang X."/>
            <person name="Chen Y."/>
            <person name="Wang L."/>
            <person name="Yuan Y."/>
            <person name="Fang M."/>
            <person name="Shi L."/>
            <person name="Lu R."/>
            <person name="Comes H.P."/>
            <person name="Ma Y."/>
            <person name="Chen Y."/>
            <person name="Huang G."/>
            <person name="Zhou Y."/>
            <person name="Zheng Z."/>
            <person name="Qiu Y."/>
        </authorList>
    </citation>
    <scope>NUCLEOTIDE SEQUENCE [LARGE SCALE GENOMIC DNA]</scope>
    <source>
        <strain evidence="2">F231</strain>
    </source>
</reference>
<sequence>MAVRAHNVAALAPRDVQATAAIAASIDSLILPSTSSSNSTSTAATSPSSSSSGSMWPTGDVSTPETEEELGEIVALLRLGPAFLEAAEPPQELVLMDHFHHIISVQEKSIANILGH</sequence>
<dbReference type="AlphaFoldDB" id="A0AAN7QM85"/>
<evidence type="ECO:0000313" key="3">
    <source>
        <dbReference type="Proteomes" id="UP001346149"/>
    </source>
</evidence>
<organism evidence="2 3">
    <name type="scientific">Trapa natans</name>
    <name type="common">Water chestnut</name>
    <dbReference type="NCBI Taxonomy" id="22666"/>
    <lineage>
        <taxon>Eukaryota</taxon>
        <taxon>Viridiplantae</taxon>
        <taxon>Streptophyta</taxon>
        <taxon>Embryophyta</taxon>
        <taxon>Tracheophyta</taxon>
        <taxon>Spermatophyta</taxon>
        <taxon>Magnoliopsida</taxon>
        <taxon>eudicotyledons</taxon>
        <taxon>Gunneridae</taxon>
        <taxon>Pentapetalae</taxon>
        <taxon>rosids</taxon>
        <taxon>malvids</taxon>
        <taxon>Myrtales</taxon>
        <taxon>Lythraceae</taxon>
        <taxon>Trapa</taxon>
    </lineage>
</organism>
<dbReference type="EMBL" id="JAXQNO010000021">
    <property type="protein sequence ID" value="KAK4769310.1"/>
    <property type="molecule type" value="Genomic_DNA"/>
</dbReference>
<feature type="compositionally biased region" description="Low complexity" evidence="1">
    <location>
        <begin position="31"/>
        <end position="54"/>
    </location>
</feature>
<feature type="region of interest" description="Disordered" evidence="1">
    <location>
        <begin position="31"/>
        <end position="69"/>
    </location>
</feature>